<evidence type="ECO:0000313" key="9">
    <source>
        <dbReference type="Proteomes" id="UP000095081"/>
    </source>
</evidence>
<dbReference type="PROSITE" id="PS51918">
    <property type="entry name" value="RADICAL_SAM"/>
    <property type="match status" value="1"/>
</dbReference>
<evidence type="ECO:0000256" key="1">
    <source>
        <dbReference type="ARBA" id="ARBA00001966"/>
    </source>
</evidence>
<evidence type="ECO:0000256" key="5">
    <source>
        <dbReference type="ARBA" id="ARBA00023014"/>
    </source>
</evidence>
<accession>A0A2T4FV68</accession>
<dbReference type="Gene3D" id="3.80.30.20">
    <property type="entry name" value="tm_1862 like domain"/>
    <property type="match status" value="1"/>
</dbReference>
<organism evidence="8 10">
    <name type="scientific">Pseudomonas aylmerensis</name>
    <dbReference type="NCBI Taxonomy" id="1869229"/>
    <lineage>
        <taxon>Bacteria</taxon>
        <taxon>Pseudomonadati</taxon>
        <taxon>Pseudomonadota</taxon>
        <taxon>Gammaproteobacteria</taxon>
        <taxon>Pseudomonadales</taxon>
        <taxon>Pseudomonadaceae</taxon>
        <taxon>Pseudomonas</taxon>
    </lineage>
</organism>
<dbReference type="PANTHER" id="PTHR43409">
    <property type="entry name" value="ANAEROBIC MAGNESIUM-PROTOPORPHYRIN IX MONOMETHYL ESTER CYCLASE-RELATED"/>
    <property type="match status" value="1"/>
</dbReference>
<dbReference type="Proteomes" id="UP000240571">
    <property type="component" value="Unassembled WGS sequence"/>
</dbReference>
<dbReference type="SMART" id="SM00729">
    <property type="entry name" value="Elp3"/>
    <property type="match status" value="1"/>
</dbReference>
<dbReference type="Proteomes" id="UP000095081">
    <property type="component" value="Unassembled WGS sequence"/>
</dbReference>
<proteinExistence type="predicted"/>
<dbReference type="InterPro" id="IPR006638">
    <property type="entry name" value="Elp3/MiaA/NifB-like_rSAM"/>
</dbReference>
<evidence type="ECO:0000256" key="3">
    <source>
        <dbReference type="ARBA" id="ARBA00022723"/>
    </source>
</evidence>
<evidence type="ECO:0000313" key="7">
    <source>
        <dbReference type="EMBL" id="OCW18618.1"/>
    </source>
</evidence>
<evidence type="ECO:0000313" key="8">
    <source>
        <dbReference type="EMBL" id="PTC27288.1"/>
    </source>
</evidence>
<dbReference type="SUPFAM" id="SSF102114">
    <property type="entry name" value="Radical SAM enzymes"/>
    <property type="match status" value="1"/>
</dbReference>
<reference evidence="8 10" key="2">
    <citation type="submission" date="2018-03" db="EMBL/GenBank/DDBJ databases">
        <title>Diversity of bacteria associated with corn roots inoculated with woodland soils in Canada, and Description of Pseudomonas aylmerense sp. nov.</title>
        <authorList>
            <person name="Tambong J.T."/>
            <person name="Xu R."/>
            <person name="Tchagang C."/>
        </authorList>
    </citation>
    <scope>NUCLEOTIDE SEQUENCE [LARGE SCALE GENOMIC DNA]</scope>
    <source>
        <strain evidence="8 10">S1E44</strain>
    </source>
</reference>
<dbReference type="InterPro" id="IPR051198">
    <property type="entry name" value="BchE-like"/>
</dbReference>
<evidence type="ECO:0000313" key="10">
    <source>
        <dbReference type="Proteomes" id="UP000240571"/>
    </source>
</evidence>
<dbReference type="SUPFAM" id="SSF53756">
    <property type="entry name" value="UDP-Glycosyltransferase/glycogen phosphorylase"/>
    <property type="match status" value="1"/>
</dbReference>
<keyword evidence="9" id="KW-1185">Reference proteome</keyword>
<dbReference type="InterPro" id="IPR023404">
    <property type="entry name" value="rSAM_horseshoe"/>
</dbReference>
<dbReference type="SFLD" id="SFLDS00029">
    <property type="entry name" value="Radical_SAM"/>
    <property type="match status" value="1"/>
</dbReference>
<evidence type="ECO:0000259" key="6">
    <source>
        <dbReference type="PROSITE" id="PS51918"/>
    </source>
</evidence>
<reference evidence="7 9" key="1">
    <citation type="submission" date="2016-06" db="EMBL/GenBank/DDBJ databases">
        <title>Draft genome sequence of Pseudomonas sp. S1E40, a novel strain antagonistic activity to fungal plant pathogen.</title>
        <authorList>
            <person name="Tambong J.T."/>
            <person name="Tchagang C."/>
            <person name="Xu R."/>
        </authorList>
    </citation>
    <scope>NUCLEOTIDE SEQUENCE [LARGE SCALE GENOMIC DNA]</scope>
    <source>
        <strain evidence="7 9">S1E40</strain>
    </source>
</reference>
<dbReference type="GO" id="GO:0046872">
    <property type="term" value="F:metal ion binding"/>
    <property type="evidence" value="ECO:0007669"/>
    <property type="project" value="UniProtKB-KW"/>
</dbReference>
<keyword evidence="2" id="KW-0949">S-adenosyl-L-methionine</keyword>
<dbReference type="EMBL" id="PYWW01000043">
    <property type="protein sequence ID" value="PTC27288.1"/>
    <property type="molecule type" value="Genomic_DNA"/>
</dbReference>
<dbReference type="PANTHER" id="PTHR43409:SF7">
    <property type="entry name" value="BLL1977 PROTEIN"/>
    <property type="match status" value="1"/>
</dbReference>
<dbReference type="GO" id="GO:0003824">
    <property type="term" value="F:catalytic activity"/>
    <property type="evidence" value="ECO:0007669"/>
    <property type="project" value="InterPro"/>
</dbReference>
<dbReference type="SFLD" id="SFLDG01082">
    <property type="entry name" value="B12-binding_domain_containing"/>
    <property type="match status" value="1"/>
</dbReference>
<feature type="domain" description="Radical SAM core" evidence="6">
    <location>
        <begin position="1046"/>
        <end position="1300"/>
    </location>
</feature>
<dbReference type="Gene3D" id="3.40.50.2000">
    <property type="entry name" value="Glycogen Phosphorylase B"/>
    <property type="match status" value="1"/>
</dbReference>
<dbReference type="EMBL" id="MAUE01000048">
    <property type="protein sequence ID" value="OCW18618.1"/>
    <property type="molecule type" value="Genomic_DNA"/>
</dbReference>
<protein>
    <submittedName>
        <fullName evidence="8">Radical SAM protein</fullName>
    </submittedName>
</protein>
<dbReference type="InterPro" id="IPR058240">
    <property type="entry name" value="rSAM_sf"/>
</dbReference>
<keyword evidence="4" id="KW-0408">Iron</keyword>
<evidence type="ECO:0000256" key="4">
    <source>
        <dbReference type="ARBA" id="ARBA00023004"/>
    </source>
</evidence>
<dbReference type="RefSeq" id="WP_065910241.1">
    <property type="nucleotide sequence ID" value="NZ_MAUE01000048.1"/>
</dbReference>
<sequence length="1393" mass="154394">MAYVVALLATRWGSDLGGLNVFNKGLAEGLIQALPKGSQTYCFVNRLPEIGCEVGVTLIEHKEFKASDIAAEIASYCRIVDMEALQGVLVVGHDVITGQAAVDCANQLRQHLSETDIKSAVIGHMDYSSYAFMKGQSMEEVTARSIKQREVIAAADCAFAVGPLLQRNFASARSAKHRPRSPVRPLIPGVEKVKWQHHDPRVDLQVFISGRLNRDDDPIKNSILAIHALAEAYSRGRQIDAVAWRARGQLFAWGVDPSSDQVVVEELKEIGSKNAAFTLHAEPFSDDQVALRQRLANCHVALMPSWHEGFGLSGWEALCAGIPLVCSRQSGLAMLIDDLKQQFPEVPFDSVEFVNLGGSMTAGTPSQEDIGQCADALLAITGNLEVRKQAAIEVASLLKREYSWKRCASDLLEGTGWYLPGSVHWANRQAVGRKQEESRQVLDRILETLGQLDLEEDWADLTTAFNSLSDAGKNADLHNRAELQEKLRDIGSAIGDRMAVASSARDSGYMDVCWRFMAACANICPSFRAFSESFPEPMLQVIWKDAFLTKELLYYSSAFTNEILNQASEIAPKFFESARLFDFGTSFAIRLARLASKNPGLAQIVSGIETDPAFIMENERCIKVTQHSHDIAEIIATDPMLAPTTLALMAHGLDPTRQISDQAVSFLNIYYPAVGKVKGHWRGDKRVFAALATASLSTQVLLETLRRMALDEDESIRWASLHLAFSHTLRRRLEAAFSAGGLSIGGSLNEELGRIVDLAISTDDGHPWLHREFLSHYLEECVSLSEPGKPAPLGVLDFPVARWLIGPVVGETAPTLRGCMHPEVAVTRADTLQDVKRILLVLPPIEIDDAASGASRTSTPALGLGLLASHLAAQGHDVQIADCHRFPRLRAEVLRLARTFDLIGFNTVFSTVQSTMNMLVGIRKRTHSTTLVIGGPAAKLNAWQFSTVHTEDAQASWDFAVSDNAVENLSSLVASLKTPGKWPEAPGITPNLKSWNVVGRGVQKGNMLPALSLKSPAATWPQVIIDRRIYRNEGGQYEPTRTRAKSKTFHEAHVVMSQGCDWNCAFCTERREKSGGEIRREVSHVLMEVNGLALQHPELRVQFVDDNLLPQIASDGKLRADKYNGLAWASDFLDGLVRVKERAGDSFGWRGIFRIEDFIAYEESMDVPFIERLQQSGCRMLAFGIEHGSEERRKKSKAASEIVTNRQISELFARLRSADILTKAYFMLGGQWETPESAQQTIDFSVECGVTLAYFALYKDFSSASSVLSKEQHANDPKSESYIRYKQLTLDWDRKLTDVRSNPVSLDFDMGGSPITEQELKCYRELSTLGFQFADLVKYNDFHSEEPNGGKLLHSVTWGAPSEYFKIVEQAYRRFYLRDGFVKEYCALLEHGY</sequence>
<gene>
    <name evidence="7" type="ORF">BBG20_31035</name>
    <name evidence="8" type="ORF">C9382_17190</name>
</gene>
<dbReference type="Pfam" id="PF20706">
    <property type="entry name" value="GT4-conflict"/>
    <property type="match status" value="1"/>
</dbReference>
<comment type="caution">
    <text evidence="8">The sequence shown here is derived from an EMBL/GenBank/DDBJ whole genome shotgun (WGS) entry which is preliminary data.</text>
</comment>
<comment type="cofactor">
    <cofactor evidence="1">
        <name>[4Fe-4S] cluster</name>
        <dbReference type="ChEBI" id="CHEBI:49883"/>
    </cofactor>
</comment>
<keyword evidence="3" id="KW-0479">Metal-binding</keyword>
<dbReference type="OrthoDB" id="9801609at2"/>
<name>A0A2T4FV68_9PSED</name>
<dbReference type="GO" id="GO:0005829">
    <property type="term" value="C:cytosol"/>
    <property type="evidence" value="ECO:0007669"/>
    <property type="project" value="TreeGrafter"/>
</dbReference>
<evidence type="ECO:0000256" key="2">
    <source>
        <dbReference type="ARBA" id="ARBA00022691"/>
    </source>
</evidence>
<dbReference type="InterPro" id="IPR007197">
    <property type="entry name" value="rSAM"/>
</dbReference>
<keyword evidence="5" id="KW-0411">Iron-sulfur</keyword>
<dbReference type="GO" id="GO:0051536">
    <property type="term" value="F:iron-sulfur cluster binding"/>
    <property type="evidence" value="ECO:0007669"/>
    <property type="project" value="UniProtKB-KW"/>
</dbReference>